<feature type="compositionally biased region" description="Acidic residues" evidence="4">
    <location>
        <begin position="677"/>
        <end position="693"/>
    </location>
</feature>
<evidence type="ECO:0000313" key="6">
    <source>
        <dbReference type="Proteomes" id="UP000440578"/>
    </source>
</evidence>
<feature type="region of interest" description="Disordered" evidence="4">
    <location>
        <begin position="944"/>
        <end position="1140"/>
    </location>
</feature>
<dbReference type="InterPro" id="IPR024146">
    <property type="entry name" value="Claspin"/>
</dbReference>
<dbReference type="Proteomes" id="UP000440578">
    <property type="component" value="Unassembled WGS sequence"/>
</dbReference>
<feature type="compositionally biased region" description="Basic and acidic residues" evidence="4">
    <location>
        <begin position="1218"/>
        <end position="1240"/>
    </location>
</feature>
<protein>
    <submittedName>
        <fullName evidence="5">Claspin</fullName>
    </submittedName>
</protein>
<feature type="compositionally biased region" description="Acidic residues" evidence="4">
    <location>
        <begin position="1063"/>
        <end position="1073"/>
    </location>
</feature>
<evidence type="ECO:0000256" key="4">
    <source>
        <dbReference type="SAM" id="MobiDB-lite"/>
    </source>
</evidence>
<dbReference type="GO" id="GO:0005634">
    <property type="term" value="C:nucleus"/>
    <property type="evidence" value="ECO:0007669"/>
    <property type="project" value="UniProtKB-SubCell"/>
</dbReference>
<feature type="compositionally biased region" description="Polar residues" evidence="4">
    <location>
        <begin position="479"/>
        <end position="489"/>
    </location>
</feature>
<comment type="caution">
    <text evidence="5">The sequence shown here is derived from an EMBL/GenBank/DDBJ whole genome shotgun (WGS) entry which is preliminary data.</text>
</comment>
<feature type="compositionally biased region" description="Low complexity" evidence="4">
    <location>
        <begin position="1320"/>
        <end position="1340"/>
    </location>
</feature>
<feature type="compositionally biased region" description="Polar residues" evidence="4">
    <location>
        <begin position="844"/>
        <end position="855"/>
    </location>
</feature>
<proteinExistence type="predicted"/>
<feature type="compositionally biased region" description="Basic and acidic residues" evidence="4">
    <location>
        <begin position="1096"/>
        <end position="1105"/>
    </location>
</feature>
<feature type="compositionally biased region" description="Basic and acidic residues" evidence="4">
    <location>
        <begin position="1172"/>
        <end position="1182"/>
    </location>
</feature>
<dbReference type="PANTHER" id="PTHR14396">
    <property type="entry name" value="CLASPIN"/>
    <property type="match status" value="1"/>
</dbReference>
<feature type="region of interest" description="Disordered" evidence="4">
    <location>
        <begin position="1319"/>
        <end position="1406"/>
    </location>
</feature>
<feature type="compositionally biased region" description="Polar residues" evidence="4">
    <location>
        <begin position="864"/>
        <end position="873"/>
    </location>
</feature>
<dbReference type="EMBL" id="VIIS01002087">
    <property type="protein sequence ID" value="KAF0288673.1"/>
    <property type="molecule type" value="Genomic_DNA"/>
</dbReference>
<feature type="compositionally biased region" description="Low complexity" evidence="4">
    <location>
        <begin position="426"/>
        <end position="455"/>
    </location>
</feature>
<feature type="region of interest" description="Disordered" evidence="4">
    <location>
        <begin position="610"/>
        <end position="918"/>
    </location>
</feature>
<sequence>MAAAVVESSIQESIANTPAAHMAASQSEPEQLNASGTVAAQSTVESQSAKKSSQECNQAAAADAPSKDHVSAESQEPAAASDDDTQPESSPQQRADGGRASDSDSDEEPVHRPRARRLAVDSDDEPSDPAPPPADHGDSDGGSETAGKAPARGRVRRPVLDSEEEDGPGSGRDGAAEKGAGPPAEGGAAGGDSEDEERTRKEKNMRRLMALADSSSEDERPRPDTPASPTEAAEQMRQIRSAAQRRTRESRLNLPYHRPRQRTLHEFLARRQKAPALPDHPRLAADEADYITKKLQEKEKEIEQFYKSESEKGDDSDPEWKPDGAAAAADSSQPPAARVAAPAAAPAPAAAAAAAPAPEAREEEEDDRVLSQSSQKVQEWLEGVQPAGEGAHTPPMSDETPETHTETERTAPGPETEPRDTEMETETGTAAGTESTAATGAAADTGPAEPAAGSAGERGETEPEPPAEERPAETEESRSVSADTETTSLAPGDSASEVNARAAAAASATPSAAAPSAPAAAPSTSAGAGSAGRLARLAARLPQLGAVLGATPRLQRRGEVVSLDDSDEERGAPEPTELDRFVERFVRHSNAKPKKAEKKTVNISLVRFESDAAGGQQLVADSVPVTVTSGDPAEPSDGPPGAQRQQLRRALRDTIRRQREEARQRRERQYKLYNSEQVDDGYLDDLPDEEAELSDVSSNSGESEPEEEPPLTETPRKRCPLVDDEAEQDEEEDGDGDGDGDGDEGDKGEKGGDDELKLVLEDDDEDLLGSPPRRASVTTEPELFSTQPSGPQADSASQADSQDSDRASSSLVTAHQPGGGFRFGGTCAAADGPGQESAGLTPALDSQPTGGQPDTQPVDGEPDTQPTDGTGSFSVPPADDWDALPAGAADDLPDSLSQLGPLRLSPEPRGAAGRGPRSAIGALIDPAADDTMDDLMSLCSGKFDAAPVSGRPTKVTRADTQPVDLLSVPAPTNKDGVWTAGAASKKGSDRGPSSEPLPGMSLMSAVDMFEDGNANMPLDIVSDDEDASNTQLVRQKKRRRRLVFSDDEGSGEDEPFEHGAAGSEDEDGEDSGEDSVQAARAEDSSLPTDFTGFLGGDRKKVRSEFFEAEAELSGSDEPSEDEEDGDELDRMDEEEADAELIDERKLRLEVERIHQKKALDEDIREMKLFQERFLEDGDLHGKGRERKFRWSNADDTGDDSNERRQSDDEADPGEEERDEKWRMERHEREKWLQEHGQKGPEEDEEPQSGGFTFIKPGQRVVRRLQKPAESAPAAPAPAAAARPAGQPPPLPSSPRAVKLVSRGSFLRRGKEALARLVTTARSLSLPAGSSSKNSSNRTFSMGKRQQSESEPDPEVEEQFQQTVEEKTTKRKTPSTPATDPKRAKLSRSFSSLAEDSQSSSLFSIIL</sequence>
<feature type="compositionally biased region" description="Basic and acidic residues" evidence="4">
    <location>
        <begin position="650"/>
        <end position="670"/>
    </location>
</feature>
<feature type="compositionally biased region" description="Low complexity" evidence="4">
    <location>
        <begin position="1267"/>
        <end position="1284"/>
    </location>
</feature>
<feature type="compositionally biased region" description="Low complexity" evidence="4">
    <location>
        <begin position="325"/>
        <end position="358"/>
    </location>
</feature>
<feature type="region of interest" description="Disordered" evidence="4">
    <location>
        <begin position="1172"/>
        <end position="1296"/>
    </location>
</feature>
<feature type="compositionally biased region" description="Acidic residues" evidence="4">
    <location>
        <begin position="1117"/>
        <end position="1140"/>
    </location>
</feature>
<feature type="compositionally biased region" description="Acidic residues" evidence="4">
    <location>
        <begin position="1208"/>
        <end position="1217"/>
    </location>
</feature>
<feature type="compositionally biased region" description="Polar residues" evidence="4">
    <location>
        <begin position="24"/>
        <end position="57"/>
    </location>
</feature>
<gene>
    <name evidence="5" type="primary">CLSPN</name>
    <name evidence="5" type="ORF">FJT64_012979</name>
</gene>
<accession>A0A6A4V4K1</accession>
<organism evidence="5 6">
    <name type="scientific">Amphibalanus amphitrite</name>
    <name type="common">Striped barnacle</name>
    <name type="synonym">Balanus amphitrite</name>
    <dbReference type="NCBI Taxonomy" id="1232801"/>
    <lineage>
        <taxon>Eukaryota</taxon>
        <taxon>Metazoa</taxon>
        <taxon>Ecdysozoa</taxon>
        <taxon>Arthropoda</taxon>
        <taxon>Crustacea</taxon>
        <taxon>Multicrustacea</taxon>
        <taxon>Cirripedia</taxon>
        <taxon>Thoracica</taxon>
        <taxon>Thoracicalcarea</taxon>
        <taxon>Balanomorpha</taxon>
        <taxon>Balanoidea</taxon>
        <taxon>Balanidae</taxon>
        <taxon>Amphibalaninae</taxon>
        <taxon>Amphibalanus</taxon>
    </lineage>
</organism>
<feature type="compositionally biased region" description="Acidic residues" evidence="4">
    <location>
        <begin position="722"/>
        <end position="744"/>
    </location>
</feature>
<feature type="compositionally biased region" description="Low complexity" evidence="4">
    <location>
        <begin position="500"/>
        <end position="532"/>
    </location>
</feature>
<feature type="compositionally biased region" description="Basic and acidic residues" evidence="4">
    <location>
        <begin position="301"/>
        <end position="322"/>
    </location>
</feature>
<feature type="region of interest" description="Disordered" evidence="4">
    <location>
        <begin position="17"/>
        <end position="261"/>
    </location>
</feature>
<feature type="compositionally biased region" description="Basic and acidic residues" evidence="4">
    <location>
        <begin position="457"/>
        <end position="478"/>
    </location>
</feature>
<comment type="subcellular location">
    <subcellularLocation>
        <location evidence="1">Nucleus</location>
    </subcellularLocation>
</comment>
<reference evidence="5 6" key="1">
    <citation type="submission" date="2019-07" db="EMBL/GenBank/DDBJ databases">
        <title>Draft genome assembly of a fouling barnacle, Amphibalanus amphitrite (Darwin, 1854): The first reference genome for Thecostraca.</title>
        <authorList>
            <person name="Kim W."/>
        </authorList>
    </citation>
    <scope>NUCLEOTIDE SEQUENCE [LARGE SCALE GENOMIC DNA]</scope>
    <source>
        <strain evidence="5">SNU_AA5</strain>
        <tissue evidence="5">Soma without cirri and trophi</tissue>
    </source>
</reference>
<dbReference type="GO" id="GO:0033314">
    <property type="term" value="P:mitotic DNA replication checkpoint signaling"/>
    <property type="evidence" value="ECO:0007669"/>
    <property type="project" value="TreeGrafter"/>
</dbReference>
<feature type="compositionally biased region" description="Basic and acidic residues" evidence="4">
    <location>
        <begin position="745"/>
        <end position="760"/>
    </location>
</feature>
<feature type="compositionally biased region" description="Acidic residues" evidence="4">
    <location>
        <begin position="1045"/>
        <end position="1055"/>
    </location>
</feature>
<keyword evidence="6" id="KW-1185">Reference proteome</keyword>
<feature type="compositionally biased region" description="Low complexity" evidence="4">
    <location>
        <begin position="177"/>
        <end position="186"/>
    </location>
</feature>
<dbReference type="GO" id="GO:0010997">
    <property type="term" value="F:anaphase-promoting complex binding"/>
    <property type="evidence" value="ECO:0007669"/>
    <property type="project" value="TreeGrafter"/>
</dbReference>
<evidence type="ECO:0000256" key="2">
    <source>
        <dbReference type="ARBA" id="ARBA00022553"/>
    </source>
</evidence>
<feature type="compositionally biased region" description="Low complexity" evidence="4">
    <location>
        <begin position="1388"/>
        <end position="1406"/>
    </location>
</feature>
<dbReference type="PANTHER" id="PTHR14396:SF10">
    <property type="entry name" value="CLASPIN"/>
    <property type="match status" value="1"/>
</dbReference>
<feature type="compositionally biased region" description="Basic and acidic residues" evidence="4">
    <location>
        <begin position="569"/>
        <end position="581"/>
    </location>
</feature>
<dbReference type="OrthoDB" id="6366884at2759"/>
<feature type="compositionally biased region" description="Low complexity" evidence="4">
    <location>
        <begin position="787"/>
        <end position="801"/>
    </location>
</feature>
<feature type="region of interest" description="Disordered" evidence="4">
    <location>
        <begin position="301"/>
        <end position="532"/>
    </location>
</feature>
<feature type="region of interest" description="Disordered" evidence="4">
    <location>
        <begin position="546"/>
        <end position="581"/>
    </location>
</feature>
<evidence type="ECO:0000256" key="1">
    <source>
        <dbReference type="ARBA" id="ARBA00004123"/>
    </source>
</evidence>
<name>A0A6A4V4K1_AMPAM</name>
<keyword evidence="2" id="KW-0597">Phosphoprotein</keyword>
<dbReference type="GO" id="GO:0007095">
    <property type="term" value="P:mitotic G2 DNA damage checkpoint signaling"/>
    <property type="evidence" value="ECO:0007669"/>
    <property type="project" value="TreeGrafter"/>
</dbReference>
<evidence type="ECO:0000256" key="3">
    <source>
        <dbReference type="ARBA" id="ARBA00023242"/>
    </source>
</evidence>
<keyword evidence="3" id="KW-0539">Nucleus</keyword>
<evidence type="ECO:0000313" key="5">
    <source>
        <dbReference type="EMBL" id="KAF0288673.1"/>
    </source>
</evidence>